<dbReference type="EMBL" id="MU971378">
    <property type="protein sequence ID" value="KAK9236909.1"/>
    <property type="molecule type" value="Genomic_DNA"/>
</dbReference>
<name>A0ACC3T0G9_LIPKO</name>
<accession>A0ACC3T0G9</accession>
<organism evidence="1 2">
    <name type="scientific">Lipomyces kononenkoae</name>
    <name type="common">Yeast</name>
    <dbReference type="NCBI Taxonomy" id="34357"/>
    <lineage>
        <taxon>Eukaryota</taxon>
        <taxon>Fungi</taxon>
        <taxon>Dikarya</taxon>
        <taxon>Ascomycota</taxon>
        <taxon>Saccharomycotina</taxon>
        <taxon>Lipomycetes</taxon>
        <taxon>Lipomycetales</taxon>
        <taxon>Lipomycetaceae</taxon>
        <taxon>Lipomyces</taxon>
    </lineage>
</organism>
<proteinExistence type="predicted"/>
<dbReference type="Proteomes" id="UP001433508">
    <property type="component" value="Unassembled WGS sequence"/>
</dbReference>
<evidence type="ECO:0000313" key="2">
    <source>
        <dbReference type="Proteomes" id="UP001433508"/>
    </source>
</evidence>
<gene>
    <name evidence="1" type="ORF">V1525DRAFT_405720</name>
</gene>
<comment type="caution">
    <text evidence="1">The sequence shown here is derived from an EMBL/GenBank/DDBJ whole genome shotgun (WGS) entry which is preliminary data.</text>
</comment>
<keyword evidence="2" id="KW-1185">Reference proteome</keyword>
<protein>
    <submittedName>
        <fullName evidence="1">Uncharacterized protein</fullName>
    </submittedName>
</protein>
<evidence type="ECO:0000313" key="1">
    <source>
        <dbReference type="EMBL" id="KAK9236909.1"/>
    </source>
</evidence>
<sequence>MERTVSEPLGQSSAVPKIEVQDTNETPTANMGHNLNVPPRRHGRHVSFDDEADRDEYLRSKSNLDPEPGRSRWLTRTRWSRSLSPRKREDASTSGRDSADATGLENGIGQITLNDDPARQTKLSLSPNEKKVSSSKAYRSIFKRNFNPDDPETDDERRVREQIQVVLGFIKKQRIGMMTSHNAKSYLIANATVVTEVENGIDFVFHANTNTLKVADIDDNPNVNLSFQNSDTAEWVSIAGKAKISTIADDIDKYFADHLKDWEGGKTPKDIGIVSVRTRSIAYAISDNFKFIPTSTTSSGIIRGELQNTTGTIKIDEPQVKQFRRRCKHSRHRTPSRSRTE</sequence>
<reference evidence="2" key="1">
    <citation type="journal article" date="2024" name="Front. Bioeng. Biotechnol.">
        <title>Genome-scale model development and genomic sequencing of the oleaginous clade Lipomyces.</title>
        <authorList>
            <person name="Czajka J.J."/>
            <person name="Han Y."/>
            <person name="Kim J."/>
            <person name="Mondo S.J."/>
            <person name="Hofstad B.A."/>
            <person name="Robles A."/>
            <person name="Haridas S."/>
            <person name="Riley R."/>
            <person name="LaButti K."/>
            <person name="Pangilinan J."/>
            <person name="Andreopoulos W."/>
            <person name="Lipzen A."/>
            <person name="Yan J."/>
            <person name="Wang M."/>
            <person name="Ng V."/>
            <person name="Grigoriev I.V."/>
            <person name="Spatafora J.W."/>
            <person name="Magnuson J.K."/>
            <person name="Baker S.E."/>
            <person name="Pomraning K.R."/>
        </authorList>
    </citation>
    <scope>NUCLEOTIDE SEQUENCE [LARGE SCALE GENOMIC DNA]</scope>
    <source>
        <strain evidence="2">CBS 7786</strain>
    </source>
</reference>